<feature type="region of interest" description="Disordered" evidence="2">
    <location>
        <begin position="365"/>
        <end position="388"/>
    </location>
</feature>
<proteinExistence type="predicted"/>
<dbReference type="AlphaFoldDB" id="A0A9K3NCD7"/>
<keyword evidence="1" id="KW-0175">Coiled coil</keyword>
<sequence length="388" mass="42400">MQGDDISSDPSACKEILSGLGTPFEVNRACAFPRELRINQLSSMLVGSSIVANAIMEDYNVLGCREEETARLRAEAEELVKAAREGAEQLKRVKAAFEQHKQTEKWAATAALKQVRTLAKLLSDERKSWKETLSNDRKSWKESWAKQNETLFRVRQDMTNAKVANVALVKEKAAAEAVAQEAKVAESRIAKALEDAKGAEACAARALEEAEVQNQVTIVAEDTARAAEAEARAREVAEARDSLVSSFNQLKDDRDWMRDHGIGHIVKAILDAPENATGVDQIRQRARDAGFKAGDNQCISHINVLSRGGYTDERSGFHGVDTEGLLAAALAAYHNMSISALEKLDECLDAEDYLDRLRMLYVDAEESEEEETAGDGTGGAGTSGTKKD</sequence>
<dbReference type="Gramene" id="mRNA:HanXRQr2_Chr08g0335401">
    <property type="protein sequence ID" value="mRNA:HanXRQr2_Chr08g0335401"/>
    <property type="gene ID" value="HanXRQr2_Chr08g0335401"/>
</dbReference>
<reference evidence="3" key="1">
    <citation type="journal article" date="2017" name="Nature">
        <title>The sunflower genome provides insights into oil metabolism, flowering and Asterid evolution.</title>
        <authorList>
            <person name="Badouin H."/>
            <person name="Gouzy J."/>
            <person name="Grassa C.J."/>
            <person name="Murat F."/>
            <person name="Staton S.E."/>
            <person name="Cottret L."/>
            <person name="Lelandais-Briere C."/>
            <person name="Owens G.L."/>
            <person name="Carrere S."/>
            <person name="Mayjonade B."/>
            <person name="Legrand L."/>
            <person name="Gill N."/>
            <person name="Kane N.C."/>
            <person name="Bowers J.E."/>
            <person name="Hubner S."/>
            <person name="Bellec A."/>
            <person name="Berard A."/>
            <person name="Berges H."/>
            <person name="Blanchet N."/>
            <person name="Boniface M.C."/>
            <person name="Brunel D."/>
            <person name="Catrice O."/>
            <person name="Chaidir N."/>
            <person name="Claudel C."/>
            <person name="Donnadieu C."/>
            <person name="Faraut T."/>
            <person name="Fievet G."/>
            <person name="Helmstetter N."/>
            <person name="King M."/>
            <person name="Knapp S.J."/>
            <person name="Lai Z."/>
            <person name="Le Paslier M.C."/>
            <person name="Lippi Y."/>
            <person name="Lorenzon L."/>
            <person name="Mandel J.R."/>
            <person name="Marage G."/>
            <person name="Marchand G."/>
            <person name="Marquand E."/>
            <person name="Bret-Mestries E."/>
            <person name="Morien E."/>
            <person name="Nambeesan S."/>
            <person name="Nguyen T."/>
            <person name="Pegot-Espagnet P."/>
            <person name="Pouilly N."/>
            <person name="Raftis F."/>
            <person name="Sallet E."/>
            <person name="Schiex T."/>
            <person name="Thomas J."/>
            <person name="Vandecasteele C."/>
            <person name="Vares D."/>
            <person name="Vear F."/>
            <person name="Vautrin S."/>
            <person name="Crespi M."/>
            <person name="Mangin B."/>
            <person name="Burke J.M."/>
            <person name="Salse J."/>
            <person name="Munos S."/>
            <person name="Vincourt P."/>
            <person name="Rieseberg L.H."/>
            <person name="Langlade N.B."/>
        </authorList>
    </citation>
    <scope>NUCLEOTIDE SEQUENCE</scope>
    <source>
        <tissue evidence="3">Leaves</tissue>
    </source>
</reference>
<protein>
    <submittedName>
        <fullName evidence="3">Uncharacterized protein</fullName>
    </submittedName>
</protein>
<gene>
    <name evidence="3" type="ORF">HanXRQr2_Chr08g0335401</name>
</gene>
<organism evidence="3 4">
    <name type="scientific">Helianthus annuus</name>
    <name type="common">Common sunflower</name>
    <dbReference type="NCBI Taxonomy" id="4232"/>
    <lineage>
        <taxon>Eukaryota</taxon>
        <taxon>Viridiplantae</taxon>
        <taxon>Streptophyta</taxon>
        <taxon>Embryophyta</taxon>
        <taxon>Tracheophyta</taxon>
        <taxon>Spermatophyta</taxon>
        <taxon>Magnoliopsida</taxon>
        <taxon>eudicotyledons</taxon>
        <taxon>Gunneridae</taxon>
        <taxon>Pentapetalae</taxon>
        <taxon>asterids</taxon>
        <taxon>campanulids</taxon>
        <taxon>Asterales</taxon>
        <taxon>Asteraceae</taxon>
        <taxon>Asteroideae</taxon>
        <taxon>Heliantheae alliance</taxon>
        <taxon>Heliantheae</taxon>
        <taxon>Helianthus</taxon>
    </lineage>
</organism>
<evidence type="ECO:0000256" key="2">
    <source>
        <dbReference type="SAM" id="MobiDB-lite"/>
    </source>
</evidence>
<comment type="caution">
    <text evidence="3">The sequence shown here is derived from an EMBL/GenBank/DDBJ whole genome shotgun (WGS) entry which is preliminary data.</text>
</comment>
<dbReference type="EMBL" id="MNCJ02000323">
    <property type="protein sequence ID" value="KAF5795066.1"/>
    <property type="molecule type" value="Genomic_DNA"/>
</dbReference>
<feature type="coiled-coil region" evidence="1">
    <location>
        <begin position="65"/>
        <end position="93"/>
    </location>
</feature>
<accession>A0A9K3NCD7</accession>
<evidence type="ECO:0000313" key="4">
    <source>
        <dbReference type="Proteomes" id="UP000215914"/>
    </source>
</evidence>
<evidence type="ECO:0000313" key="3">
    <source>
        <dbReference type="EMBL" id="KAF5795066.1"/>
    </source>
</evidence>
<dbReference type="PANTHER" id="PTHR43941">
    <property type="entry name" value="STRUCTURAL MAINTENANCE OF CHROMOSOMES PROTEIN 2"/>
    <property type="match status" value="1"/>
</dbReference>
<name>A0A9K3NCD7_HELAN</name>
<dbReference type="Proteomes" id="UP000215914">
    <property type="component" value="Unassembled WGS sequence"/>
</dbReference>
<dbReference type="PANTHER" id="PTHR43941:SF4">
    <property type="entry name" value="AH_BAR DOMAIN SUPERFAMILY PROTEIN"/>
    <property type="match status" value="1"/>
</dbReference>
<reference evidence="3" key="2">
    <citation type="submission" date="2020-06" db="EMBL/GenBank/DDBJ databases">
        <title>Helianthus annuus Genome sequencing and assembly Release 2.</title>
        <authorList>
            <person name="Gouzy J."/>
            <person name="Langlade N."/>
            <person name="Munos S."/>
        </authorList>
    </citation>
    <scope>NUCLEOTIDE SEQUENCE</scope>
    <source>
        <tissue evidence="3">Leaves</tissue>
    </source>
</reference>
<evidence type="ECO:0000256" key="1">
    <source>
        <dbReference type="SAM" id="Coils"/>
    </source>
</evidence>
<keyword evidence="4" id="KW-1185">Reference proteome</keyword>